<dbReference type="PANTHER" id="PTHR12044">
    <property type="entry name" value="BCL2 INTERACTING MEDIATOR OF CELL DEATH"/>
    <property type="match status" value="1"/>
</dbReference>
<keyword evidence="2" id="KW-1185">Reference proteome</keyword>
<dbReference type="InterPro" id="IPR052133">
    <property type="entry name" value="Immune_Signaling-Apoptosis_Reg"/>
</dbReference>
<dbReference type="PANTHER" id="PTHR12044:SF14">
    <property type="entry name" value="MEIOTIC DOUBLE-STRANDED BREAK FORMATION PROTEIN 1"/>
    <property type="match status" value="1"/>
</dbReference>
<dbReference type="EMBL" id="OW240919">
    <property type="protein sequence ID" value="CAH2312236.1"/>
    <property type="molecule type" value="Genomic_DNA"/>
</dbReference>
<gene>
    <name evidence="1" type="ORF">PECUL_23A055906</name>
</gene>
<dbReference type="InterPro" id="IPR011989">
    <property type="entry name" value="ARM-like"/>
</dbReference>
<evidence type="ECO:0000313" key="1">
    <source>
        <dbReference type="EMBL" id="CAH2312236.1"/>
    </source>
</evidence>
<dbReference type="Gene3D" id="1.25.10.10">
    <property type="entry name" value="Leucine-rich Repeat Variant"/>
    <property type="match status" value="1"/>
</dbReference>
<organism evidence="1 2">
    <name type="scientific">Pelobates cultripes</name>
    <name type="common">Western spadefoot toad</name>
    <dbReference type="NCBI Taxonomy" id="61616"/>
    <lineage>
        <taxon>Eukaryota</taxon>
        <taxon>Metazoa</taxon>
        <taxon>Chordata</taxon>
        <taxon>Craniata</taxon>
        <taxon>Vertebrata</taxon>
        <taxon>Euteleostomi</taxon>
        <taxon>Amphibia</taxon>
        <taxon>Batrachia</taxon>
        <taxon>Anura</taxon>
        <taxon>Pelobatoidea</taxon>
        <taxon>Pelobatidae</taxon>
        <taxon>Pelobates</taxon>
    </lineage>
</organism>
<dbReference type="GO" id="GO:0007127">
    <property type="term" value="P:meiosis I"/>
    <property type="evidence" value="ECO:0007669"/>
    <property type="project" value="TreeGrafter"/>
</dbReference>
<dbReference type="InterPro" id="IPR016024">
    <property type="entry name" value="ARM-type_fold"/>
</dbReference>
<name>A0AAD1WLH1_PELCU</name>
<reference evidence="1" key="1">
    <citation type="submission" date="2022-03" db="EMBL/GenBank/DDBJ databases">
        <authorList>
            <person name="Alioto T."/>
            <person name="Alioto T."/>
            <person name="Gomez Garrido J."/>
        </authorList>
    </citation>
    <scope>NUCLEOTIDE SEQUENCE</scope>
</reference>
<sequence length="1146" mass="129947">MRTGEQTTPAHRWKRLDHVLSSNCQEGVVVVRYLGLTATLIHFSTFVQKHISRAPDHASMNDPTGGPVMYDIVEYMPQGLMYPNEEVKAAVCYLYGKLYSSSTAAQILSAHFSDNLCGAFLATLESAQTKELQINCMGFLKQLLKYEHFVTVIMNESGCHSDSESTPTLQAQNPLPLVLKKILLTKEELLQIASAQCITAILVHSPTKYAPAFIHADIPEFLFEHLSSTNEVLIWSIYCCLLLMTEERLFFSKCHTVYGIEAVIRSLKDVLLMNNRELHKQGLLLLTEILERQPIEIKLFTNPGIFKAVTNVLLEAVNFPILDVAIEATKCASAFLRISHLTTPVQYCELQKLISAIIERCADLPLPPMNRRQVEKYNTNLHKKEAARVHIENGYLLRMHVQEVLNLIQIALFDSGGEEGINENAFTAPMSESEDTLKRFSCFLLQICDSICIPTVMKYYERSPVPAAMEIFYSLLCDMFAVVPNMKKTFCIKLASASFIRLALEVKSTLCSGHRQVKLTKQSYLRTQLVISLGLTLEKASPSIQCLWKQVADMLQKSVINLSGNIPESLSLLLETPNSRKDLRFQQHSLIVIFCVAFMMEDSMCSKADLFWAVLGFLHSVQCHGDHTSLYVIRAALYLLAICQDECTLLPTTSLSGIWLLNLTSINMICRILEDAADIQMLYFHHPLYLKFFFRYPKLRESYGCKITKLWMTYEDNTSQMCDEDRLSEDCKNNQCCFLPLLNILHSDPNSLLVFLDLIVSGPLELSHKVLLILKIFLKENESSFVSGLFASRLLQVLQRILMQSTNVGLQDKNLPLILSLLYLVQLKSNSEHVMDNINFKFLFHVCNLSGKCTPSNVEVLQPAFNFLYCSLHLSETNCKMRATAMLLSNIPLIELIEKILEFLWDTSSTSDDEFQTLCSSACLITSSLACFQQTYNLKVHKSFCLDFDKLLHLISLRWKKGTIVPGKQCLDSISLVQLLKVLLRQRFSSPLLSVTNPISRNHSPTEQESSLQPLNRESVLYLLAALQNLLIQKDLLLVQATVSCLESLLHFLYLKDINVAQHVALQPWNRFVLFTSLSSSERAFLQPGFLRFITVWLCFSATNHVSTNEIKQIIDEASKLILSELPTAAVQDLQIFLKQIKFYQK</sequence>
<dbReference type="Proteomes" id="UP001295444">
    <property type="component" value="Chromosome 08"/>
</dbReference>
<evidence type="ECO:0000313" key="2">
    <source>
        <dbReference type="Proteomes" id="UP001295444"/>
    </source>
</evidence>
<dbReference type="SUPFAM" id="SSF48371">
    <property type="entry name" value="ARM repeat"/>
    <property type="match status" value="1"/>
</dbReference>
<dbReference type="AlphaFoldDB" id="A0AAD1WLH1"/>
<proteinExistence type="predicted"/>
<accession>A0AAD1WLH1</accession>
<protein>
    <submittedName>
        <fullName evidence="1">Meiosis inhibitor 1</fullName>
    </submittedName>
</protein>